<dbReference type="RefSeq" id="XP_004179246.1">
    <property type="nucleotide sequence ID" value="XM_004179198.1"/>
</dbReference>
<dbReference type="GO" id="GO:0005507">
    <property type="term" value="F:copper ion binding"/>
    <property type="evidence" value="ECO:0007669"/>
    <property type="project" value="EnsemblFungi"/>
</dbReference>
<dbReference type="OMA" id="WILTPKE"/>
<dbReference type="KEGG" id="tbl:TBLA_0B09120"/>
<dbReference type="PROSITE" id="PS51808">
    <property type="entry name" value="CHCH"/>
    <property type="match status" value="1"/>
</dbReference>
<dbReference type="Pfam" id="PF08583">
    <property type="entry name" value="Cmc1"/>
    <property type="match status" value="1"/>
</dbReference>
<evidence type="ECO:0000256" key="1">
    <source>
        <dbReference type="ARBA" id="ARBA00007347"/>
    </source>
</evidence>
<gene>
    <name evidence="4" type="primary">TBLA0B09120</name>
    <name evidence="4" type="ORF">TBLA_0B09120</name>
</gene>
<reference evidence="4 5" key="1">
    <citation type="journal article" date="2011" name="Proc. Natl. Acad. Sci. U.S.A.">
        <title>Evolutionary erosion of yeast sex chromosomes by mating-type switching accidents.</title>
        <authorList>
            <person name="Gordon J.L."/>
            <person name="Armisen D."/>
            <person name="Proux-Wera E."/>
            <person name="Oheigeartaigh S.S."/>
            <person name="Byrne K.P."/>
            <person name="Wolfe K.H."/>
        </authorList>
    </citation>
    <scope>NUCLEOTIDE SEQUENCE [LARGE SCALE GENOMIC DNA]</scope>
    <source>
        <strain evidence="5">ATCC 34711 / CBS 6284 / DSM 70876 / NBRC 10599 / NRRL Y-10934 / UCD 77-7</strain>
    </source>
</reference>
<dbReference type="InParanoid" id="I2H025"/>
<evidence type="ECO:0000256" key="3">
    <source>
        <dbReference type="RuleBase" id="RU364104"/>
    </source>
</evidence>
<evidence type="ECO:0000256" key="2">
    <source>
        <dbReference type="ARBA" id="ARBA00023157"/>
    </source>
</evidence>
<keyword evidence="3" id="KW-0999">Mitochondrion inner membrane</keyword>
<dbReference type="AlphaFoldDB" id="I2H025"/>
<protein>
    <recommendedName>
        <fullName evidence="3">COX assembly mitochondrial protein</fullName>
    </recommendedName>
</protein>
<dbReference type="GO" id="GO:0005758">
    <property type="term" value="C:mitochondrial intermembrane space"/>
    <property type="evidence" value="ECO:0007669"/>
    <property type="project" value="EnsemblFungi"/>
</dbReference>
<keyword evidence="3" id="KW-0496">Mitochondrion</keyword>
<dbReference type="Proteomes" id="UP000002866">
    <property type="component" value="Chromosome 2"/>
</dbReference>
<dbReference type="FunCoup" id="I2H025">
    <property type="interactions" value="45"/>
</dbReference>
<dbReference type="GO" id="GO:0033617">
    <property type="term" value="P:mitochondrial respiratory chain complex IV assembly"/>
    <property type="evidence" value="ECO:0007669"/>
    <property type="project" value="EnsemblFungi"/>
</dbReference>
<proteinExistence type="inferred from homology"/>
<dbReference type="EMBL" id="HE806317">
    <property type="protein sequence ID" value="CCH59727.1"/>
    <property type="molecule type" value="Genomic_DNA"/>
</dbReference>
<keyword evidence="2" id="KW-1015">Disulfide bond</keyword>
<keyword evidence="3" id="KW-0143">Chaperone</keyword>
<keyword evidence="5" id="KW-1185">Reference proteome</keyword>
<evidence type="ECO:0000313" key="5">
    <source>
        <dbReference type="Proteomes" id="UP000002866"/>
    </source>
</evidence>
<comment type="subcellular location">
    <subcellularLocation>
        <location evidence="3">Mitochondrion inner membrane</location>
    </subcellularLocation>
</comment>
<dbReference type="GO" id="GO:0005743">
    <property type="term" value="C:mitochondrial inner membrane"/>
    <property type="evidence" value="ECO:0007669"/>
    <property type="project" value="UniProtKB-SubCell"/>
</dbReference>
<dbReference type="OrthoDB" id="6224010at2759"/>
<accession>I2H025</accession>
<comment type="function">
    <text evidence="3">Required for mitochondrial cytochrome c oxidase (COX) assembly and respiration.</text>
</comment>
<keyword evidence="3" id="KW-0472">Membrane</keyword>
<sequence length="108" mass="12396">MSTNDNGSRLPVWALTPTEELEARHNLKDFTHQQCADVVADMMNCAKEHGLKAFPACNKQKEAMSRCLLFYQKDPKYLDAERDKIIRKKIQKLELDMKKSNSANPTVN</sequence>
<dbReference type="eggNOG" id="KOG4624">
    <property type="taxonomic scope" value="Eukaryota"/>
</dbReference>
<dbReference type="GeneID" id="14494267"/>
<name>I2H025_HENB6</name>
<dbReference type="HOGENOM" id="CLU_147575_0_0_1"/>
<dbReference type="InterPro" id="IPR013892">
    <property type="entry name" value="Cyt_c_biogenesis_Cmc1-like"/>
</dbReference>
<evidence type="ECO:0000313" key="4">
    <source>
        <dbReference type="EMBL" id="CCH59727.1"/>
    </source>
</evidence>
<organism evidence="4 5">
    <name type="scientific">Henningerozyma blattae (strain ATCC 34711 / CBS 6284 / DSM 70876 / NBRC 10599 / NRRL Y-10934 / UCD 77-7)</name>
    <name type="common">Yeast</name>
    <name type="synonym">Tetrapisispora blattae</name>
    <dbReference type="NCBI Taxonomy" id="1071380"/>
    <lineage>
        <taxon>Eukaryota</taxon>
        <taxon>Fungi</taxon>
        <taxon>Dikarya</taxon>
        <taxon>Ascomycota</taxon>
        <taxon>Saccharomycotina</taxon>
        <taxon>Saccharomycetes</taxon>
        <taxon>Saccharomycetales</taxon>
        <taxon>Saccharomycetaceae</taxon>
        <taxon>Henningerozyma</taxon>
    </lineage>
</organism>
<dbReference type="STRING" id="1071380.I2H025"/>
<comment type="similarity">
    <text evidence="1 3">Belongs to the CMC family.</text>
</comment>